<gene>
    <name evidence="1" type="ORF">MNBD_GAMMA11-318</name>
</gene>
<name>A0A3B0XKM1_9ZZZZ</name>
<protein>
    <submittedName>
        <fullName evidence="1">Uncharacterized protein</fullName>
    </submittedName>
</protein>
<dbReference type="AlphaFoldDB" id="A0A3B0XKM1"/>
<reference evidence="1" key="1">
    <citation type="submission" date="2018-06" db="EMBL/GenBank/DDBJ databases">
        <authorList>
            <person name="Zhirakovskaya E."/>
        </authorList>
    </citation>
    <scope>NUCLEOTIDE SEQUENCE</scope>
</reference>
<dbReference type="EMBL" id="UOFG01000168">
    <property type="protein sequence ID" value="VAW62359.1"/>
    <property type="molecule type" value="Genomic_DNA"/>
</dbReference>
<proteinExistence type="predicted"/>
<organism evidence="1">
    <name type="scientific">hydrothermal vent metagenome</name>
    <dbReference type="NCBI Taxonomy" id="652676"/>
    <lineage>
        <taxon>unclassified sequences</taxon>
        <taxon>metagenomes</taxon>
        <taxon>ecological metagenomes</taxon>
    </lineage>
</organism>
<evidence type="ECO:0000313" key="1">
    <source>
        <dbReference type="EMBL" id="VAW62359.1"/>
    </source>
</evidence>
<accession>A0A3B0XKM1</accession>
<sequence>MNDLISTLLDCPNLSLRLLDSKTGRSVRTVNNEQLHQIYATQQIHKNRHLVYQRKALKLQNMVKTINY</sequence>